<dbReference type="EMBL" id="CP003537">
    <property type="protein sequence ID" value="AGH95303.1"/>
    <property type="molecule type" value="Genomic_DNA"/>
</dbReference>
<feature type="repeat" description="TPR" evidence="1">
    <location>
        <begin position="96"/>
        <end position="129"/>
    </location>
</feature>
<evidence type="ECO:0000313" key="3">
    <source>
        <dbReference type="EMBL" id="AGH95303.1"/>
    </source>
</evidence>
<dbReference type="KEGG" id="bex:A11Q_1087"/>
<dbReference type="SUPFAM" id="SSF48452">
    <property type="entry name" value="TPR-like"/>
    <property type="match status" value="1"/>
</dbReference>
<keyword evidence="2" id="KW-0732">Signal</keyword>
<protein>
    <submittedName>
        <fullName evidence="3">Putative serine/threonine protein phosphatase</fullName>
    </submittedName>
</protein>
<keyword evidence="1" id="KW-0802">TPR repeat</keyword>
<dbReference type="STRING" id="1184267.A11Q_1087"/>
<reference evidence="3 4" key="1">
    <citation type="journal article" date="2013" name="ISME J.">
        <title>By their genes ye shall know them: genomic signatures of predatory bacteria.</title>
        <authorList>
            <person name="Pasternak Z."/>
            <person name="Pietrokovski S."/>
            <person name="Rotem O."/>
            <person name="Gophna U."/>
            <person name="Lurie-Weinberger M.N."/>
            <person name="Jurkevitch E."/>
        </authorList>
    </citation>
    <scope>NUCLEOTIDE SEQUENCE [LARGE SCALE GENOMIC DNA]</scope>
    <source>
        <strain evidence="3 4">JSS</strain>
    </source>
</reference>
<evidence type="ECO:0000256" key="2">
    <source>
        <dbReference type="SAM" id="SignalP"/>
    </source>
</evidence>
<dbReference type="SMART" id="SM00028">
    <property type="entry name" value="TPR"/>
    <property type="match status" value="1"/>
</dbReference>
<feature type="chain" id="PRO_5004060445" evidence="2">
    <location>
        <begin position="20"/>
        <end position="447"/>
    </location>
</feature>
<dbReference type="RefSeq" id="WP_015469793.1">
    <property type="nucleotide sequence ID" value="NC_020813.1"/>
</dbReference>
<dbReference type="AlphaFoldDB" id="M4V7V1"/>
<evidence type="ECO:0000256" key="1">
    <source>
        <dbReference type="PROSITE-ProRule" id="PRU00339"/>
    </source>
</evidence>
<name>M4V7V1_9BACT</name>
<dbReference type="eggNOG" id="COG0457">
    <property type="taxonomic scope" value="Bacteria"/>
</dbReference>
<sequence length="447" mass="50818">MIKNILAACVFLLSVKAFAQLDRQKVHQILNQSIELYNQQNYQESVKALARISSVRSQYLNWYYYYGLNQMQLQSYDNAARSLEIFIKRSPAQNTARAYYYLGRIQFQKGEYEKAITSLELSLDVSTDPQLDNMSEELLDKAIRYQNYYENSDRGNLTFLLGYSYDDNVLNLSKSLFPEKINGHVLSYGGALSYKVVDQYAFNLDPTLAVLDNYTFNESFQTNSTVQGADALQILASVPVRFTFGEGILAKKFDISLNHYTVYLPLSGSKRELANTSVFLRFQALTPWSNKFAMRYNVVVASDKASGYQLDDDNASGSRLEVMLSPIQYLSDMNHYLMYDLGYEQNTATGINARYKRYQAAINYGYASFGSSNSILRLSYSNLSYPDKNIPRKDNQYALSHIISMPLGWTDSSLGISVGVTNNQSNIDFNKYTDFNAGLLFAKSFGF</sequence>
<evidence type="ECO:0000313" key="4">
    <source>
        <dbReference type="Proteomes" id="UP000012040"/>
    </source>
</evidence>
<dbReference type="InterPro" id="IPR011990">
    <property type="entry name" value="TPR-like_helical_dom_sf"/>
</dbReference>
<gene>
    <name evidence="3" type="ORF">A11Q_1087</name>
</gene>
<organism evidence="3 4">
    <name type="scientific">Pseudobdellovibrio exovorus JSS</name>
    <dbReference type="NCBI Taxonomy" id="1184267"/>
    <lineage>
        <taxon>Bacteria</taxon>
        <taxon>Pseudomonadati</taxon>
        <taxon>Bdellovibrionota</taxon>
        <taxon>Bdellovibrionia</taxon>
        <taxon>Bdellovibrionales</taxon>
        <taxon>Pseudobdellovibrionaceae</taxon>
        <taxon>Pseudobdellovibrio</taxon>
    </lineage>
</organism>
<keyword evidence="4" id="KW-1185">Reference proteome</keyword>
<dbReference type="PATRIC" id="fig|1184267.3.peg.1100"/>
<accession>M4V7V1</accession>
<dbReference type="InterPro" id="IPR019734">
    <property type="entry name" value="TPR_rpt"/>
</dbReference>
<dbReference type="PROSITE" id="PS50005">
    <property type="entry name" value="TPR"/>
    <property type="match status" value="1"/>
</dbReference>
<dbReference type="HOGENOM" id="CLU_612026_0_0_7"/>
<dbReference type="Pfam" id="PF13432">
    <property type="entry name" value="TPR_16"/>
    <property type="match status" value="1"/>
</dbReference>
<proteinExistence type="predicted"/>
<feature type="signal peptide" evidence="2">
    <location>
        <begin position="1"/>
        <end position="19"/>
    </location>
</feature>
<dbReference type="Gene3D" id="1.25.40.10">
    <property type="entry name" value="Tetratricopeptide repeat domain"/>
    <property type="match status" value="1"/>
</dbReference>
<dbReference type="Proteomes" id="UP000012040">
    <property type="component" value="Chromosome"/>
</dbReference>